<keyword evidence="14" id="KW-0256">Endoplasmic reticulum</keyword>
<feature type="transmembrane region" description="Helical" evidence="14">
    <location>
        <begin position="148"/>
        <end position="170"/>
    </location>
</feature>
<dbReference type="PANTHER" id="PTHR11035">
    <property type="entry name" value="VERY-LONG-CHAIN (3R)-3-HYDROXYACYL-COA DEHYDRATASE"/>
    <property type="match status" value="1"/>
</dbReference>
<evidence type="ECO:0000256" key="10">
    <source>
        <dbReference type="ARBA" id="ARBA00023136"/>
    </source>
</evidence>
<evidence type="ECO:0000256" key="3">
    <source>
        <dbReference type="ARBA" id="ARBA00007811"/>
    </source>
</evidence>
<comment type="caution">
    <text evidence="15">The sequence shown here is derived from an EMBL/GenBank/DDBJ whole genome shotgun (WGS) entry which is preliminary data.</text>
</comment>
<keyword evidence="10 14" id="KW-0472">Membrane</keyword>
<evidence type="ECO:0000256" key="2">
    <source>
        <dbReference type="ARBA" id="ARBA00005194"/>
    </source>
</evidence>
<dbReference type="GO" id="GO:0030497">
    <property type="term" value="P:fatty acid elongation"/>
    <property type="evidence" value="ECO:0007669"/>
    <property type="project" value="TreeGrafter"/>
</dbReference>
<keyword evidence="11 14" id="KW-0275">Fatty acid biosynthesis</keyword>
<dbReference type="GO" id="GO:0005789">
    <property type="term" value="C:endoplasmic reticulum membrane"/>
    <property type="evidence" value="ECO:0007669"/>
    <property type="project" value="UniProtKB-SubCell"/>
</dbReference>
<reference evidence="15" key="2">
    <citation type="submission" date="2020-05" db="EMBL/GenBank/DDBJ databases">
        <authorList>
            <person name="Kim H.-S."/>
            <person name="Proctor R.H."/>
            <person name="Brown D.W."/>
        </authorList>
    </citation>
    <scope>NUCLEOTIDE SEQUENCE</scope>
    <source>
        <strain evidence="15">NRRL 22465</strain>
    </source>
</reference>
<protein>
    <recommendedName>
        <fullName evidence="4 14">Very-long-chain (3R)-3-hydroxyacyl-CoA dehydratase</fullName>
        <ecNumber evidence="4 14">4.2.1.134</ecNumber>
    </recommendedName>
</protein>
<sequence length="217" mass="24502">MSQPTTTPNKPPPSLANAYLVLYNALSASLRLLILARTVQLWSTRGNDAVWNELHVLARWTETLTSLEVIHAVTGLVRASPATTALQVAGRNTIVWAITRNYPHVAASEWAYSSMLVAWNTADAVRYTYFAIDKGTGRVSEALLWLRYNMFIILYPVGILSEAWLVYRVIGPSRARSPFYQYLLWFGLAIYVPAFYVLFGHMLAQRAKSTRKSRKSM</sequence>
<dbReference type="Proteomes" id="UP000635477">
    <property type="component" value="Unassembled WGS sequence"/>
</dbReference>
<reference evidence="15" key="1">
    <citation type="journal article" date="2020" name="BMC Genomics">
        <title>Correction to: Identification and distribution of gene clusters required for synthesis of sphingolipid metabolism inhibitors in diverse species of the filamentous fungus Fusarium.</title>
        <authorList>
            <person name="Kim H.S."/>
            <person name="Lohmar J.M."/>
            <person name="Busman M."/>
            <person name="Brown D.W."/>
            <person name="Naumann T.A."/>
            <person name="Divon H.H."/>
            <person name="Lysoe E."/>
            <person name="Uhlig S."/>
            <person name="Proctor R.H."/>
        </authorList>
    </citation>
    <scope>NUCLEOTIDE SEQUENCE</scope>
    <source>
        <strain evidence="15">NRRL 22465</strain>
    </source>
</reference>
<evidence type="ECO:0000256" key="9">
    <source>
        <dbReference type="ARBA" id="ARBA00023098"/>
    </source>
</evidence>
<evidence type="ECO:0000313" key="16">
    <source>
        <dbReference type="Proteomes" id="UP000635477"/>
    </source>
</evidence>
<comment type="pathway">
    <text evidence="2 14">Lipid metabolism; fatty acid biosynthesis.</text>
</comment>
<comment type="similarity">
    <text evidence="3 14">Belongs to the very long-chain fatty acids dehydratase HACD family.</text>
</comment>
<evidence type="ECO:0000256" key="14">
    <source>
        <dbReference type="RuleBase" id="RU363109"/>
    </source>
</evidence>
<keyword evidence="6 14" id="KW-0812">Transmembrane</keyword>
<evidence type="ECO:0000256" key="6">
    <source>
        <dbReference type="ARBA" id="ARBA00022692"/>
    </source>
</evidence>
<comment type="subcellular location">
    <subcellularLocation>
        <location evidence="14">Endoplasmic reticulum membrane</location>
        <topology evidence="14">Multi-pass membrane protein</topology>
    </subcellularLocation>
    <subcellularLocation>
        <location evidence="1">Membrane</location>
        <topology evidence="1">Multi-pass membrane protein</topology>
    </subcellularLocation>
</comment>
<feature type="transmembrane region" description="Helical" evidence="14">
    <location>
        <begin position="182"/>
        <end position="204"/>
    </location>
</feature>
<evidence type="ECO:0000256" key="1">
    <source>
        <dbReference type="ARBA" id="ARBA00004141"/>
    </source>
</evidence>
<evidence type="ECO:0000256" key="5">
    <source>
        <dbReference type="ARBA" id="ARBA00022516"/>
    </source>
</evidence>
<evidence type="ECO:0000256" key="11">
    <source>
        <dbReference type="ARBA" id="ARBA00023160"/>
    </source>
</evidence>
<comment type="caution">
    <text evidence="14">Lacks conserved residue(s) required for the propagation of feature annotation.</text>
</comment>
<evidence type="ECO:0000256" key="7">
    <source>
        <dbReference type="ARBA" id="ARBA00022832"/>
    </source>
</evidence>
<dbReference type="UniPathway" id="UPA00094"/>
<evidence type="ECO:0000256" key="13">
    <source>
        <dbReference type="ARBA" id="ARBA00036671"/>
    </source>
</evidence>
<dbReference type="EC" id="4.2.1.134" evidence="4 14"/>
<keyword evidence="7 14" id="KW-0276">Fatty acid metabolism</keyword>
<accession>A0A8H4UDL8</accession>
<comment type="function">
    <text evidence="14">Catalyzes the third of the four reactions of the long-chain fatty acids elongation cycle. This endoplasmic reticulum-bound enzymatic process, allows the addition of two carbons to the chain of long- and very long-chain fatty acids/VLCFAs per cycle. This enzyme catalyzes the dehydration of the 3-hydroxyacyl-CoA intermediate into trans-2,3-enoyl-CoA, within each cycle of fatty acid elongation. Thereby, it participates to the production of VLCFAs of different chain lengths that are involved in multiple biological processes as precursors of membrane lipids and lipid mediators.</text>
</comment>
<dbReference type="PANTHER" id="PTHR11035:SF3">
    <property type="entry name" value="VERY-LONG-CHAIN (3R)-3-HYDROXYACYL-COA DEHYDRATASE"/>
    <property type="match status" value="1"/>
</dbReference>
<evidence type="ECO:0000256" key="4">
    <source>
        <dbReference type="ARBA" id="ARBA00013122"/>
    </source>
</evidence>
<keyword evidence="9 14" id="KW-0443">Lipid metabolism</keyword>
<keyword evidence="12 14" id="KW-0456">Lyase</keyword>
<keyword evidence="8 14" id="KW-1133">Transmembrane helix</keyword>
<name>A0A8H4UDL8_9HYPO</name>
<organism evidence="15 16">
    <name type="scientific">Fusarium zealandicum</name>
    <dbReference type="NCBI Taxonomy" id="1053134"/>
    <lineage>
        <taxon>Eukaryota</taxon>
        <taxon>Fungi</taxon>
        <taxon>Dikarya</taxon>
        <taxon>Ascomycota</taxon>
        <taxon>Pezizomycotina</taxon>
        <taxon>Sordariomycetes</taxon>
        <taxon>Hypocreomycetidae</taxon>
        <taxon>Hypocreales</taxon>
        <taxon>Nectriaceae</taxon>
        <taxon>Fusarium</taxon>
        <taxon>Fusarium staphyleae species complex</taxon>
    </lineage>
</organism>
<keyword evidence="16" id="KW-1185">Reference proteome</keyword>
<feature type="transmembrane region" description="Helical" evidence="14">
    <location>
        <begin position="16"/>
        <end position="36"/>
    </location>
</feature>
<evidence type="ECO:0000256" key="12">
    <source>
        <dbReference type="ARBA" id="ARBA00023239"/>
    </source>
</evidence>
<keyword evidence="5 14" id="KW-0444">Lipid biosynthesis</keyword>
<proteinExistence type="inferred from homology"/>
<dbReference type="GO" id="GO:0102158">
    <property type="term" value="F:very-long-chain (3R)-3-hydroxyacyl-CoA dehydratase activity"/>
    <property type="evidence" value="ECO:0007669"/>
    <property type="project" value="UniProtKB-EC"/>
</dbReference>
<dbReference type="AlphaFoldDB" id="A0A8H4UDL8"/>
<comment type="catalytic activity">
    <reaction evidence="13 14">
        <text>a very-long-chain (3R)-3-hydroxyacyl-CoA = a very-long-chain (2E)-enoyl-CoA + H2O</text>
        <dbReference type="Rhea" id="RHEA:45812"/>
        <dbReference type="ChEBI" id="CHEBI:15377"/>
        <dbReference type="ChEBI" id="CHEBI:83728"/>
        <dbReference type="ChEBI" id="CHEBI:85440"/>
        <dbReference type="EC" id="4.2.1.134"/>
    </reaction>
</comment>
<dbReference type="EMBL" id="JABEYC010000779">
    <property type="protein sequence ID" value="KAF4974283.1"/>
    <property type="molecule type" value="Genomic_DNA"/>
</dbReference>
<dbReference type="GO" id="GO:0030148">
    <property type="term" value="P:sphingolipid biosynthetic process"/>
    <property type="evidence" value="ECO:0007669"/>
    <property type="project" value="TreeGrafter"/>
</dbReference>
<gene>
    <name evidence="15" type="ORF">FZEAL_8793</name>
</gene>
<dbReference type="OrthoDB" id="46988at2759"/>
<dbReference type="Pfam" id="PF04387">
    <property type="entry name" value="PTPLA"/>
    <property type="match status" value="1"/>
</dbReference>
<evidence type="ECO:0000256" key="8">
    <source>
        <dbReference type="ARBA" id="ARBA00022989"/>
    </source>
</evidence>
<dbReference type="GO" id="GO:0042761">
    <property type="term" value="P:very long-chain fatty acid biosynthetic process"/>
    <property type="evidence" value="ECO:0007669"/>
    <property type="project" value="TreeGrafter"/>
</dbReference>
<dbReference type="InterPro" id="IPR007482">
    <property type="entry name" value="Tyr_Pase-like_PTPLA"/>
</dbReference>
<evidence type="ECO:0000313" key="15">
    <source>
        <dbReference type="EMBL" id="KAF4974283.1"/>
    </source>
</evidence>